<dbReference type="eggNOG" id="KOG3458">
    <property type="taxonomic scope" value="Eukaryota"/>
</dbReference>
<dbReference type="EMBL" id="CAFZ01000003">
    <property type="protein sequence ID" value="CCA66534.1"/>
    <property type="molecule type" value="Genomic_DNA"/>
</dbReference>
<dbReference type="PROSITE" id="PS51808">
    <property type="entry name" value="CHCH"/>
    <property type="match status" value="2"/>
</dbReference>
<keyword evidence="3 9" id="KW-0813">Transport</keyword>
<dbReference type="InParanoid" id="G4T5E0"/>
<keyword evidence="11" id="KW-0830">Ubiquinone</keyword>
<evidence type="ECO:0000256" key="6">
    <source>
        <dbReference type="ARBA" id="ARBA00022982"/>
    </source>
</evidence>
<dbReference type="PANTHER" id="PTHR13344">
    <property type="entry name" value="NADH-UBIQUINONE OXIDOREDUCTASE"/>
    <property type="match status" value="1"/>
</dbReference>
<gene>
    <name evidence="11" type="ORF">PIIN_00218</name>
</gene>
<accession>G4T5E0</accession>
<evidence type="ECO:0000256" key="1">
    <source>
        <dbReference type="ARBA" id="ARBA00003195"/>
    </source>
</evidence>
<dbReference type="PANTHER" id="PTHR13344:SF0">
    <property type="entry name" value="NADH DEHYDROGENASE [UBIQUINONE] 1 ALPHA SUBCOMPLEX SUBUNIT 8"/>
    <property type="match status" value="1"/>
</dbReference>
<dbReference type="OrthoDB" id="276296at2759"/>
<comment type="caution">
    <text evidence="11">The sequence shown here is derived from an EMBL/GenBank/DDBJ whole genome shotgun (WGS) entry which is preliminary data.</text>
</comment>
<evidence type="ECO:0000313" key="12">
    <source>
        <dbReference type="Proteomes" id="UP000007148"/>
    </source>
</evidence>
<evidence type="ECO:0000256" key="4">
    <source>
        <dbReference type="ARBA" id="ARBA00022660"/>
    </source>
</evidence>
<dbReference type="Proteomes" id="UP000007148">
    <property type="component" value="Unassembled WGS sequence"/>
</dbReference>
<name>G4T5E0_SERID</name>
<dbReference type="STRING" id="1109443.G4T5E0"/>
<evidence type="ECO:0000256" key="2">
    <source>
        <dbReference type="ARBA" id="ARBA00010705"/>
    </source>
</evidence>
<dbReference type="PIRSF" id="PIRSF017016">
    <property type="entry name" value="NDUA8"/>
    <property type="match status" value="1"/>
</dbReference>
<evidence type="ECO:0000256" key="8">
    <source>
        <dbReference type="ARBA" id="ARBA00023157"/>
    </source>
</evidence>
<comment type="subcellular location">
    <subcellularLocation>
        <location evidence="9">Mitochondrion inner membrane</location>
    </subcellularLocation>
</comment>
<protein>
    <recommendedName>
        <fullName evidence="9">NADH-ubiquinone oxidoreductase</fullName>
    </recommendedName>
</protein>
<dbReference type="OMA" id="FRTHWQC"/>
<sequence length="135" mass="15299">MPKHVPPVDEIGATSAPLKSASFFIGAKCKEFNEDFMLCKSQNKPEQCLLEGRRVTRCAADLLEKMRAACAQEFEAHWKCLDNNNQEFYPCRKEERPLNACMFTKLGLSKTIPGTPKGQLPIHEVKNPIYKAQQK</sequence>
<feature type="domain" description="CHCH" evidence="10">
    <location>
        <begin position="70"/>
        <end position="103"/>
    </location>
</feature>
<organism evidence="11 12">
    <name type="scientific">Serendipita indica (strain DSM 11827)</name>
    <name type="common">Root endophyte fungus</name>
    <name type="synonym">Piriformospora indica</name>
    <dbReference type="NCBI Taxonomy" id="1109443"/>
    <lineage>
        <taxon>Eukaryota</taxon>
        <taxon>Fungi</taxon>
        <taxon>Dikarya</taxon>
        <taxon>Basidiomycota</taxon>
        <taxon>Agaricomycotina</taxon>
        <taxon>Agaricomycetes</taxon>
        <taxon>Sebacinales</taxon>
        <taxon>Serendipitaceae</taxon>
        <taxon>Serendipita</taxon>
    </lineage>
</organism>
<keyword evidence="9" id="KW-0472">Membrane</keyword>
<evidence type="ECO:0000256" key="3">
    <source>
        <dbReference type="ARBA" id="ARBA00022448"/>
    </source>
</evidence>
<dbReference type="AlphaFoldDB" id="G4T5E0"/>
<comment type="similarity">
    <text evidence="2 9">Belongs to the complex I NDUFA8 subunit family.</text>
</comment>
<reference evidence="11 12" key="1">
    <citation type="journal article" date="2011" name="PLoS Pathog.">
        <title>Endophytic Life Strategies Decoded by Genome and Transcriptome Analyses of the Mutualistic Root Symbiont Piriformospora indica.</title>
        <authorList>
            <person name="Zuccaro A."/>
            <person name="Lahrmann U."/>
            <person name="Guldener U."/>
            <person name="Langen G."/>
            <person name="Pfiffi S."/>
            <person name="Biedenkopf D."/>
            <person name="Wong P."/>
            <person name="Samans B."/>
            <person name="Grimm C."/>
            <person name="Basiewicz M."/>
            <person name="Murat C."/>
            <person name="Martin F."/>
            <person name="Kogel K.H."/>
        </authorList>
    </citation>
    <scope>NUCLEOTIDE SEQUENCE [LARGE SCALE GENOMIC DNA]</scope>
    <source>
        <strain evidence="11 12">DSM 11827</strain>
    </source>
</reference>
<keyword evidence="5" id="KW-0677">Repeat</keyword>
<dbReference type="InterPro" id="IPR016680">
    <property type="entry name" value="NDUFA8"/>
</dbReference>
<keyword evidence="7 9" id="KW-0496">Mitochondrion</keyword>
<dbReference type="GO" id="GO:0005743">
    <property type="term" value="C:mitochondrial inner membrane"/>
    <property type="evidence" value="ECO:0007669"/>
    <property type="project" value="UniProtKB-SubCell"/>
</dbReference>
<keyword evidence="6 9" id="KW-0249">Electron transport</keyword>
<dbReference type="HOGENOM" id="CLU_081931_0_0_1"/>
<keyword evidence="9" id="KW-0999">Mitochondrion inner membrane</keyword>
<proteinExistence type="inferred from homology"/>
<keyword evidence="12" id="KW-1185">Reference proteome</keyword>
<keyword evidence="8" id="KW-1015">Disulfide bond</keyword>
<evidence type="ECO:0000256" key="7">
    <source>
        <dbReference type="ARBA" id="ARBA00023128"/>
    </source>
</evidence>
<evidence type="ECO:0000256" key="9">
    <source>
        <dbReference type="PIRNR" id="PIRNR017016"/>
    </source>
</evidence>
<keyword evidence="4 9" id="KW-0679">Respiratory chain</keyword>
<dbReference type="InterPro" id="IPR010625">
    <property type="entry name" value="CHCH"/>
</dbReference>
<dbReference type="Pfam" id="PF06747">
    <property type="entry name" value="CHCH"/>
    <property type="match status" value="1"/>
</dbReference>
<comment type="function">
    <text evidence="1 9">Accessory subunit of the mitochondrial membrane respiratory chain NADH dehydrogenase (Complex I), that is believed not to be involved in catalysis. Complex I functions in the transfer of electrons from NADH to the respiratory chain. The immediate electron acceptor for the enzyme is believed to be ubiquinone.</text>
</comment>
<evidence type="ECO:0000259" key="10">
    <source>
        <dbReference type="Pfam" id="PF06747"/>
    </source>
</evidence>
<dbReference type="GO" id="GO:0006120">
    <property type="term" value="P:mitochondrial electron transport, NADH to ubiquinone"/>
    <property type="evidence" value="ECO:0007669"/>
    <property type="project" value="InterPro"/>
</dbReference>
<evidence type="ECO:0000256" key="5">
    <source>
        <dbReference type="ARBA" id="ARBA00022737"/>
    </source>
</evidence>
<evidence type="ECO:0000313" key="11">
    <source>
        <dbReference type="EMBL" id="CCA66534.1"/>
    </source>
</evidence>